<sequence length="184" mass="19816">MILDDVLGLARRVAPRKAGGERPGPRHRTRTVPVGRVRTRELTGMAAIPRDLVCLQPTSPIVEENAGALVDTVLRQVCRHQPLPFVVVLTLDATPEIDDKGSEALVELFYSLRASGMRLYVAAVTTALFDHLRVSGATDRMGAGAVHLALRMALLSAFEDLPGPAVTTRNVLAALDLRLTPLAI</sequence>
<dbReference type="InterPro" id="IPR036513">
    <property type="entry name" value="STAS_dom_sf"/>
</dbReference>
<keyword evidence="3" id="KW-1185">Reference proteome</keyword>
<evidence type="ECO:0000313" key="3">
    <source>
        <dbReference type="Proteomes" id="UP000638648"/>
    </source>
</evidence>
<dbReference type="PROSITE" id="PS50801">
    <property type="entry name" value="STAS"/>
    <property type="match status" value="1"/>
</dbReference>
<evidence type="ECO:0000259" key="1">
    <source>
        <dbReference type="PROSITE" id="PS50801"/>
    </source>
</evidence>
<organism evidence="2 3">
    <name type="scientific">Actinopolymorpha pittospori</name>
    <dbReference type="NCBI Taxonomy" id="648752"/>
    <lineage>
        <taxon>Bacteria</taxon>
        <taxon>Bacillati</taxon>
        <taxon>Actinomycetota</taxon>
        <taxon>Actinomycetes</taxon>
        <taxon>Propionibacteriales</taxon>
        <taxon>Actinopolymorphaceae</taxon>
        <taxon>Actinopolymorpha</taxon>
    </lineage>
</organism>
<dbReference type="Proteomes" id="UP000638648">
    <property type="component" value="Unassembled WGS sequence"/>
</dbReference>
<dbReference type="EMBL" id="JADBEM010000001">
    <property type="protein sequence ID" value="MBE1611712.1"/>
    <property type="molecule type" value="Genomic_DNA"/>
</dbReference>
<proteinExistence type="predicted"/>
<evidence type="ECO:0000313" key="2">
    <source>
        <dbReference type="EMBL" id="MBE1611712.1"/>
    </source>
</evidence>
<dbReference type="SUPFAM" id="SSF52091">
    <property type="entry name" value="SpoIIaa-like"/>
    <property type="match status" value="1"/>
</dbReference>
<feature type="domain" description="STAS" evidence="1">
    <location>
        <begin position="42"/>
        <end position="157"/>
    </location>
</feature>
<dbReference type="AlphaFoldDB" id="A0A927NA16"/>
<comment type="caution">
    <text evidence="2">The sequence shown here is derived from an EMBL/GenBank/DDBJ whole genome shotgun (WGS) entry which is preliminary data.</text>
</comment>
<name>A0A927NA16_9ACTN</name>
<gene>
    <name evidence="2" type="ORF">HEB94_008560</name>
</gene>
<dbReference type="Gene3D" id="3.30.750.24">
    <property type="entry name" value="STAS domain"/>
    <property type="match status" value="1"/>
</dbReference>
<dbReference type="InterPro" id="IPR002645">
    <property type="entry name" value="STAS_dom"/>
</dbReference>
<protein>
    <submittedName>
        <fullName evidence="2">Anti-anti-sigma regulatory factor</fullName>
    </submittedName>
</protein>
<reference evidence="2" key="1">
    <citation type="submission" date="2020-10" db="EMBL/GenBank/DDBJ databases">
        <title>Sequencing the genomes of 1000 actinobacteria strains.</title>
        <authorList>
            <person name="Klenk H.-P."/>
        </authorList>
    </citation>
    <scope>NUCLEOTIDE SEQUENCE</scope>
    <source>
        <strain evidence="2">DSM 45354</strain>
    </source>
</reference>
<accession>A0A927NA16</accession>
<dbReference type="RefSeq" id="WP_192754883.1">
    <property type="nucleotide sequence ID" value="NZ_BAABJL010000176.1"/>
</dbReference>
<dbReference type="Pfam" id="PF01740">
    <property type="entry name" value="STAS"/>
    <property type="match status" value="1"/>
</dbReference>